<gene>
    <name evidence="2" type="ORF">JYP50_19660</name>
</gene>
<dbReference type="Proteomes" id="UP000664303">
    <property type="component" value="Unassembled WGS sequence"/>
</dbReference>
<dbReference type="RefSeq" id="WP_206562276.1">
    <property type="nucleotide sequence ID" value="NZ_JAFKCZ010000019.1"/>
</dbReference>
<keyword evidence="3" id="KW-1185">Reference proteome</keyword>
<evidence type="ECO:0000313" key="3">
    <source>
        <dbReference type="Proteomes" id="UP000664303"/>
    </source>
</evidence>
<protein>
    <submittedName>
        <fullName evidence="2">Type II secretion system protein GspG</fullName>
    </submittedName>
</protein>
<reference evidence="2" key="1">
    <citation type="submission" date="2021-02" db="EMBL/GenBank/DDBJ databases">
        <title>PHA producing bacteria isolated from coastal sediment in Guangdong, Shenzhen.</title>
        <authorList>
            <person name="Zheng W."/>
            <person name="Yu S."/>
            <person name="Huang Y."/>
        </authorList>
    </citation>
    <scope>NUCLEOTIDE SEQUENCE</scope>
    <source>
        <strain evidence="2">TN14-10</strain>
    </source>
</reference>
<comment type="caution">
    <text evidence="2">The sequence shown here is derived from an EMBL/GenBank/DDBJ whole genome shotgun (WGS) entry which is preliminary data.</text>
</comment>
<evidence type="ECO:0000313" key="2">
    <source>
        <dbReference type="EMBL" id="MBN7798827.1"/>
    </source>
</evidence>
<sequence>MIKRTLLCLATLPLFVACTYPVEKAEQAVAAELEVYGDDYRLIDTRQYDNGTVCGSYQSFGKWGESGPKRRYIYRDGRAQLAASEDDVAVFCTENPVAAMEQRFGIVMGPESHQAISKIIGDFERLSEALEQYYQQHGGYPTTAEGLAALSKAPGSGPKFSNYPEGGYLKEVPLDPWHKPYGYAGAQWSGVKSQYKLWTEGADHAAGGTGEAADIGIEQLPYLEYLIGR</sequence>
<evidence type="ECO:0000259" key="1">
    <source>
        <dbReference type="Pfam" id="PF08334"/>
    </source>
</evidence>
<feature type="domain" description="Type II secretion system protein GspG C-terminal" evidence="1">
    <location>
        <begin position="121"/>
        <end position="216"/>
    </location>
</feature>
<dbReference type="InterPro" id="IPR045584">
    <property type="entry name" value="Pilin-like"/>
</dbReference>
<dbReference type="SUPFAM" id="SSF54523">
    <property type="entry name" value="Pili subunits"/>
    <property type="match status" value="1"/>
</dbReference>
<name>A0A939IP99_9GAMM</name>
<dbReference type="InterPro" id="IPR013545">
    <property type="entry name" value="T2SS_protein-GspG_C"/>
</dbReference>
<accession>A0A939IP99</accession>
<dbReference type="PROSITE" id="PS51257">
    <property type="entry name" value="PROKAR_LIPOPROTEIN"/>
    <property type="match status" value="1"/>
</dbReference>
<dbReference type="Gene3D" id="3.30.700.10">
    <property type="entry name" value="Glycoprotein, Type 4 Pilin"/>
    <property type="match status" value="1"/>
</dbReference>
<proteinExistence type="predicted"/>
<dbReference type="AlphaFoldDB" id="A0A939IP99"/>
<dbReference type="Pfam" id="PF08334">
    <property type="entry name" value="T2SSG"/>
    <property type="match status" value="1"/>
</dbReference>
<organism evidence="2 3">
    <name type="scientific">Parahaliea mediterranea</name>
    <dbReference type="NCBI Taxonomy" id="651086"/>
    <lineage>
        <taxon>Bacteria</taxon>
        <taxon>Pseudomonadati</taxon>
        <taxon>Pseudomonadota</taxon>
        <taxon>Gammaproteobacteria</taxon>
        <taxon>Cellvibrionales</taxon>
        <taxon>Halieaceae</taxon>
        <taxon>Parahaliea</taxon>
    </lineage>
</organism>
<dbReference type="EMBL" id="JAFKCZ010000019">
    <property type="protein sequence ID" value="MBN7798827.1"/>
    <property type="molecule type" value="Genomic_DNA"/>
</dbReference>